<gene>
    <name evidence="1" type="ORF">HPB49_014381</name>
</gene>
<dbReference type="Proteomes" id="UP000821865">
    <property type="component" value="Chromosome 9"/>
</dbReference>
<proteinExistence type="predicted"/>
<dbReference type="EMBL" id="CM023478">
    <property type="protein sequence ID" value="KAH7933622.1"/>
    <property type="molecule type" value="Genomic_DNA"/>
</dbReference>
<protein>
    <submittedName>
        <fullName evidence="1">Uncharacterized protein</fullName>
    </submittedName>
</protein>
<comment type="caution">
    <text evidence="1">The sequence shown here is derived from an EMBL/GenBank/DDBJ whole genome shotgun (WGS) entry which is preliminary data.</text>
</comment>
<evidence type="ECO:0000313" key="2">
    <source>
        <dbReference type="Proteomes" id="UP000821865"/>
    </source>
</evidence>
<organism evidence="1 2">
    <name type="scientific">Dermacentor silvarum</name>
    <name type="common">Tick</name>
    <dbReference type="NCBI Taxonomy" id="543639"/>
    <lineage>
        <taxon>Eukaryota</taxon>
        <taxon>Metazoa</taxon>
        <taxon>Ecdysozoa</taxon>
        <taxon>Arthropoda</taxon>
        <taxon>Chelicerata</taxon>
        <taxon>Arachnida</taxon>
        <taxon>Acari</taxon>
        <taxon>Parasitiformes</taxon>
        <taxon>Ixodida</taxon>
        <taxon>Ixodoidea</taxon>
        <taxon>Ixodidae</taxon>
        <taxon>Rhipicephalinae</taxon>
        <taxon>Dermacentor</taxon>
    </lineage>
</organism>
<evidence type="ECO:0000313" key="1">
    <source>
        <dbReference type="EMBL" id="KAH7933622.1"/>
    </source>
</evidence>
<keyword evidence="2" id="KW-1185">Reference proteome</keyword>
<accession>A0ACB8C442</accession>
<reference evidence="1" key="1">
    <citation type="submission" date="2020-05" db="EMBL/GenBank/DDBJ databases">
        <title>Large-scale comparative analyses of tick genomes elucidate their genetic diversity and vector capacities.</title>
        <authorList>
            <person name="Jia N."/>
            <person name="Wang J."/>
            <person name="Shi W."/>
            <person name="Du L."/>
            <person name="Sun Y."/>
            <person name="Zhan W."/>
            <person name="Jiang J."/>
            <person name="Wang Q."/>
            <person name="Zhang B."/>
            <person name="Ji P."/>
            <person name="Sakyi L.B."/>
            <person name="Cui X."/>
            <person name="Yuan T."/>
            <person name="Jiang B."/>
            <person name="Yang W."/>
            <person name="Lam T.T.-Y."/>
            <person name="Chang Q."/>
            <person name="Ding S."/>
            <person name="Wang X."/>
            <person name="Zhu J."/>
            <person name="Ruan X."/>
            <person name="Zhao L."/>
            <person name="Wei J."/>
            <person name="Que T."/>
            <person name="Du C."/>
            <person name="Cheng J."/>
            <person name="Dai P."/>
            <person name="Han X."/>
            <person name="Huang E."/>
            <person name="Gao Y."/>
            <person name="Liu J."/>
            <person name="Shao H."/>
            <person name="Ye R."/>
            <person name="Li L."/>
            <person name="Wei W."/>
            <person name="Wang X."/>
            <person name="Wang C."/>
            <person name="Yang T."/>
            <person name="Huo Q."/>
            <person name="Li W."/>
            <person name="Guo W."/>
            <person name="Chen H."/>
            <person name="Zhou L."/>
            <person name="Ni X."/>
            <person name="Tian J."/>
            <person name="Zhou Y."/>
            <person name="Sheng Y."/>
            <person name="Liu T."/>
            <person name="Pan Y."/>
            <person name="Xia L."/>
            <person name="Li J."/>
            <person name="Zhao F."/>
            <person name="Cao W."/>
        </authorList>
    </citation>
    <scope>NUCLEOTIDE SEQUENCE</scope>
    <source>
        <strain evidence="1">Dsil-2018</strain>
    </source>
</reference>
<name>A0ACB8C442_DERSI</name>
<sequence length="275" mass="31050">MPLIKLWNADHTIKKVAQASSLEEVLAQAKEKGICNSANAKVFLRDWTELEEEIFSELLSELPLNERVFVVAEIIPVAPPGPFLSVKEEWPLLFVRPFFYGHADKLLGKNVKAIFQEKMLICAPQMMHLMELTPRKETMRVVVHVHDVENENDKAVQVALLPLLCAHFKDDEKCLFQVFEVSNFGQIRDNLLKAVKATVTAAVTANIKTWLESNSRLLRRTGTLKDANRPSKFTRLIDLTKLTEEPESLPLQVKEPKPALQGNLPSNQHGSVPSQ</sequence>